<organism evidence="2 3">
    <name type="scientific">Riccia fluitans</name>
    <dbReference type="NCBI Taxonomy" id="41844"/>
    <lineage>
        <taxon>Eukaryota</taxon>
        <taxon>Viridiplantae</taxon>
        <taxon>Streptophyta</taxon>
        <taxon>Embryophyta</taxon>
        <taxon>Marchantiophyta</taxon>
        <taxon>Marchantiopsida</taxon>
        <taxon>Marchantiidae</taxon>
        <taxon>Marchantiales</taxon>
        <taxon>Ricciaceae</taxon>
        <taxon>Riccia</taxon>
    </lineage>
</organism>
<dbReference type="EMBL" id="JBHFFA010000002">
    <property type="protein sequence ID" value="KAL2645237.1"/>
    <property type="molecule type" value="Genomic_DNA"/>
</dbReference>
<sequence length="135" mass="14968">MYGACKKNHAVGENRSAKLDGCVSFVGRRIGDNQCLMCGCHVGFHIQPKASDELKALWVNPADVAFGACKNNLAGPKHEVHDGCQRYFPRQNCRDQQEEEELCDVCGCEKVHHETFHPTSPLESRIISSVQSSHS</sequence>
<evidence type="ECO:0000313" key="2">
    <source>
        <dbReference type="EMBL" id="KAL2645237.1"/>
    </source>
</evidence>
<reference evidence="2 3" key="1">
    <citation type="submission" date="2024-09" db="EMBL/GenBank/DDBJ databases">
        <title>Chromosome-scale assembly of Riccia fluitans.</title>
        <authorList>
            <person name="Paukszto L."/>
            <person name="Sawicki J."/>
            <person name="Karawczyk K."/>
            <person name="Piernik-Szablinska J."/>
            <person name="Szczecinska M."/>
            <person name="Mazdziarz M."/>
        </authorList>
    </citation>
    <scope>NUCLEOTIDE SEQUENCE [LARGE SCALE GENOMIC DNA]</scope>
    <source>
        <strain evidence="2">Rf_01</strain>
        <tissue evidence="2">Aerial parts of the thallus</tissue>
    </source>
</reference>
<name>A0ABD1ZBP5_9MARC</name>
<keyword evidence="3" id="KW-1185">Reference proteome</keyword>
<dbReference type="Proteomes" id="UP001605036">
    <property type="component" value="Unassembled WGS sequence"/>
</dbReference>
<dbReference type="InterPro" id="IPR006456">
    <property type="entry name" value="ZF_HD_homeobox_Cys/His_dimer"/>
</dbReference>
<comment type="caution">
    <text evidence="2">The sequence shown here is derived from an EMBL/GenBank/DDBJ whole genome shotgun (WGS) entry which is preliminary data.</text>
</comment>
<evidence type="ECO:0000313" key="3">
    <source>
        <dbReference type="Proteomes" id="UP001605036"/>
    </source>
</evidence>
<evidence type="ECO:0000259" key="1">
    <source>
        <dbReference type="PROSITE" id="PS51523"/>
    </source>
</evidence>
<gene>
    <name evidence="2" type="ORF">R1flu_012824</name>
</gene>
<accession>A0ABD1ZBP5</accession>
<feature type="domain" description="ZF-HD dimerization-type" evidence="1">
    <location>
        <begin position="2"/>
        <end position="48"/>
    </location>
</feature>
<proteinExistence type="predicted"/>
<dbReference type="AlphaFoldDB" id="A0ABD1ZBP5"/>
<dbReference type="PROSITE" id="PS51523">
    <property type="entry name" value="ZF_HD_DIMER"/>
    <property type="match status" value="1"/>
</dbReference>
<dbReference type="Pfam" id="PF04770">
    <property type="entry name" value="ZF-HD_dimer"/>
    <property type="match status" value="1"/>
</dbReference>
<protein>
    <recommendedName>
        <fullName evidence="1">ZF-HD dimerization-type domain-containing protein</fullName>
    </recommendedName>
</protein>